<gene>
    <name evidence="9" type="ORF">A7K91_24685</name>
</gene>
<feature type="transmembrane region" description="Helical" evidence="7">
    <location>
        <begin position="61"/>
        <end position="81"/>
    </location>
</feature>
<keyword evidence="2" id="KW-1003">Cell membrane</keyword>
<name>A0A1A5YLC7_9BACL</name>
<feature type="domain" description="RsgI N-terminal anti-sigma" evidence="8">
    <location>
        <begin position="2"/>
        <end position="49"/>
    </location>
</feature>
<dbReference type="InterPro" id="IPR055431">
    <property type="entry name" value="RsgI_M"/>
</dbReference>
<evidence type="ECO:0000256" key="2">
    <source>
        <dbReference type="ARBA" id="ARBA00022475"/>
    </source>
</evidence>
<dbReference type="Pfam" id="PF12791">
    <property type="entry name" value="RsgI_N"/>
    <property type="match status" value="1"/>
</dbReference>
<keyword evidence="10" id="KW-1185">Reference proteome</keyword>
<dbReference type="STRING" id="1844972.A7K91_24685"/>
<keyword evidence="4 7" id="KW-1133">Transmembrane helix</keyword>
<accession>A0A1A5YLC7</accession>
<evidence type="ECO:0000259" key="8">
    <source>
        <dbReference type="PROSITE" id="PS51849"/>
    </source>
</evidence>
<dbReference type="RefSeq" id="WP_068682124.1">
    <property type="nucleotide sequence ID" value="NZ_LYPA01000047.1"/>
</dbReference>
<evidence type="ECO:0000256" key="4">
    <source>
        <dbReference type="ARBA" id="ARBA00022989"/>
    </source>
</evidence>
<evidence type="ECO:0000256" key="6">
    <source>
        <dbReference type="SAM" id="MobiDB-lite"/>
    </source>
</evidence>
<proteinExistence type="predicted"/>
<protein>
    <recommendedName>
        <fullName evidence="8">RsgI N-terminal anti-sigma domain-containing protein</fullName>
    </recommendedName>
</protein>
<evidence type="ECO:0000256" key="5">
    <source>
        <dbReference type="ARBA" id="ARBA00023136"/>
    </source>
</evidence>
<reference evidence="9 10" key="1">
    <citation type="submission" date="2016-05" db="EMBL/GenBank/DDBJ databases">
        <title>Paenibacillus oryzae. sp. nov., isolated from the rice root.</title>
        <authorList>
            <person name="Zhang J."/>
            <person name="Zhang X."/>
        </authorList>
    </citation>
    <scope>NUCLEOTIDE SEQUENCE [LARGE SCALE GENOMIC DNA]</scope>
    <source>
        <strain evidence="9 10">1DrF-4</strain>
    </source>
</reference>
<evidence type="ECO:0000313" key="10">
    <source>
        <dbReference type="Proteomes" id="UP000092024"/>
    </source>
</evidence>
<dbReference type="GO" id="GO:0005886">
    <property type="term" value="C:plasma membrane"/>
    <property type="evidence" value="ECO:0007669"/>
    <property type="project" value="UniProtKB-SubCell"/>
</dbReference>
<evidence type="ECO:0000256" key="3">
    <source>
        <dbReference type="ARBA" id="ARBA00022692"/>
    </source>
</evidence>
<dbReference type="Pfam" id="PF23750">
    <property type="entry name" value="RsgI_M"/>
    <property type="match status" value="1"/>
</dbReference>
<organism evidence="9 10">
    <name type="scientific">Paenibacillus oryzae</name>
    <dbReference type="NCBI Taxonomy" id="1844972"/>
    <lineage>
        <taxon>Bacteria</taxon>
        <taxon>Bacillati</taxon>
        <taxon>Bacillota</taxon>
        <taxon>Bacilli</taxon>
        <taxon>Bacillales</taxon>
        <taxon>Paenibacillaceae</taxon>
        <taxon>Paenibacillus</taxon>
    </lineage>
</organism>
<sequence length="407" mass="43714">MKRGVVMSIHSKHAVVMTRDGRFLKAPLRGNPQIGEEMVFEEEIPSKAERKRLRLPLRGGFVRYGAAAAVLCLLLASWLVYAASSARSVVAYVTIDINPSIEIGIDKAEKVRELRALNSDGEIVIEGIKYRGMDIESVAASILNVAGDTHYLDTPYKDIFITSMMVNSSSSSALDFETVLARKLDHKLQEWLIEHGTPSEMVHITTLLAPEELRLAAEENGLSAGKMAVYLMAKSEGFQLGLDELRSQSIHDATEPIGGVKSLVDSESEGETRLRLQELLQQEQSAAAASNKPAATLKPSPAAKPVLQPETARPGGPTAKPDPGAAPGPSGKPGGRGDKGREEDDRGGKGKGREEDDRGGKGKGREEDDRGGKGKGREEDDRGGKGKGREEDDRGGKDNGHGNGGRH</sequence>
<dbReference type="EMBL" id="LYPA01000047">
    <property type="protein sequence ID" value="OBR66414.1"/>
    <property type="molecule type" value="Genomic_DNA"/>
</dbReference>
<dbReference type="AlphaFoldDB" id="A0A1A5YLC7"/>
<evidence type="ECO:0000256" key="1">
    <source>
        <dbReference type="ARBA" id="ARBA00004162"/>
    </source>
</evidence>
<comment type="subcellular location">
    <subcellularLocation>
        <location evidence="1">Cell membrane</location>
        <topology evidence="1">Single-pass membrane protein</topology>
    </subcellularLocation>
</comment>
<keyword evidence="3 7" id="KW-0812">Transmembrane</keyword>
<dbReference type="InterPro" id="IPR024449">
    <property type="entry name" value="Anti-sigma_RsgI_N"/>
</dbReference>
<evidence type="ECO:0000256" key="7">
    <source>
        <dbReference type="SAM" id="Phobius"/>
    </source>
</evidence>
<dbReference type="OrthoDB" id="9800626at2"/>
<evidence type="ECO:0000313" key="9">
    <source>
        <dbReference type="EMBL" id="OBR66414.1"/>
    </source>
</evidence>
<dbReference type="PROSITE" id="PS51849">
    <property type="entry name" value="RSGI_N"/>
    <property type="match status" value="1"/>
</dbReference>
<feature type="compositionally biased region" description="Low complexity" evidence="6">
    <location>
        <begin position="282"/>
        <end position="295"/>
    </location>
</feature>
<dbReference type="Proteomes" id="UP000092024">
    <property type="component" value="Unassembled WGS sequence"/>
</dbReference>
<keyword evidence="5 7" id="KW-0472">Membrane</keyword>
<feature type="compositionally biased region" description="Basic and acidic residues" evidence="6">
    <location>
        <begin position="335"/>
        <end position="400"/>
    </location>
</feature>
<comment type="caution">
    <text evidence="9">The sequence shown here is derived from an EMBL/GenBank/DDBJ whole genome shotgun (WGS) entry which is preliminary data.</text>
</comment>
<feature type="region of interest" description="Disordered" evidence="6">
    <location>
        <begin position="282"/>
        <end position="407"/>
    </location>
</feature>